<comment type="subunit">
    <text evidence="8">Interacts (via the WW domains) with the phosphorylated C-terminal domain of NRPB1 (via CTD domain).</text>
</comment>
<dbReference type="PANTHER" id="PTHR11864:SF0">
    <property type="entry name" value="PRP40 PRE-MRNA PROCESSING FACTOR 40 HOMOLOG A (YEAST)"/>
    <property type="match status" value="1"/>
</dbReference>
<evidence type="ECO:0000256" key="7">
    <source>
        <dbReference type="ARBA" id="ARBA00061317"/>
    </source>
</evidence>
<keyword evidence="3" id="KW-0677">Repeat</keyword>
<dbReference type="STRING" id="3076.A0A2P6TH99"/>
<keyword evidence="5" id="KW-0539">Nucleus</keyword>
<evidence type="ECO:0000256" key="2">
    <source>
        <dbReference type="ARBA" id="ARBA00022664"/>
    </source>
</evidence>
<evidence type="ECO:0000259" key="11">
    <source>
        <dbReference type="PROSITE" id="PS50020"/>
    </source>
</evidence>
<evidence type="ECO:0000256" key="10">
    <source>
        <dbReference type="SAM" id="MobiDB-lite"/>
    </source>
</evidence>
<dbReference type="InterPro" id="IPR002713">
    <property type="entry name" value="FF_domain"/>
</dbReference>
<feature type="domain" description="FF" evidence="12">
    <location>
        <begin position="269"/>
        <end position="323"/>
    </location>
</feature>
<feature type="compositionally biased region" description="Basic and acidic residues" evidence="10">
    <location>
        <begin position="156"/>
        <end position="167"/>
    </location>
</feature>
<evidence type="ECO:0000256" key="1">
    <source>
        <dbReference type="ARBA" id="ARBA00004123"/>
    </source>
</evidence>
<dbReference type="Gene3D" id="2.20.70.10">
    <property type="match status" value="2"/>
</dbReference>
<dbReference type="GO" id="GO:0070063">
    <property type="term" value="F:RNA polymerase binding"/>
    <property type="evidence" value="ECO:0007669"/>
    <property type="project" value="UniProtKB-ARBA"/>
</dbReference>
<dbReference type="SUPFAM" id="SSF81698">
    <property type="entry name" value="FF domain"/>
    <property type="match status" value="4"/>
</dbReference>
<name>A0A2P6TH99_CHLSO</name>
<feature type="domain" description="WW" evidence="11">
    <location>
        <begin position="177"/>
        <end position="210"/>
    </location>
</feature>
<dbReference type="PROSITE" id="PS50020">
    <property type="entry name" value="WW_DOMAIN_2"/>
    <property type="match status" value="2"/>
</dbReference>
<dbReference type="Pfam" id="PF01846">
    <property type="entry name" value="FF"/>
    <property type="match status" value="4"/>
</dbReference>
<comment type="caution">
    <text evidence="13">The sequence shown here is derived from an EMBL/GenBank/DDBJ whole genome shotgun (WGS) entry which is preliminary data.</text>
</comment>
<evidence type="ECO:0000256" key="5">
    <source>
        <dbReference type="ARBA" id="ARBA00023242"/>
    </source>
</evidence>
<feature type="compositionally biased region" description="Low complexity" evidence="10">
    <location>
        <begin position="112"/>
        <end position="131"/>
    </location>
</feature>
<keyword evidence="2" id="KW-0507">mRNA processing</keyword>
<dbReference type="SUPFAM" id="SSF51045">
    <property type="entry name" value="WW domain"/>
    <property type="match status" value="2"/>
</dbReference>
<feature type="compositionally biased region" description="Basic residues" evidence="10">
    <location>
        <begin position="720"/>
        <end position="732"/>
    </location>
</feature>
<dbReference type="InterPro" id="IPR036517">
    <property type="entry name" value="FF_domain_sf"/>
</dbReference>
<evidence type="ECO:0000256" key="3">
    <source>
        <dbReference type="ARBA" id="ARBA00022737"/>
    </source>
</evidence>
<dbReference type="AlphaFoldDB" id="A0A2P6TH99"/>
<evidence type="ECO:0000256" key="9">
    <source>
        <dbReference type="SAM" id="Coils"/>
    </source>
</evidence>
<feature type="domain" description="WW" evidence="11">
    <location>
        <begin position="129"/>
        <end position="162"/>
    </location>
</feature>
<evidence type="ECO:0000259" key="12">
    <source>
        <dbReference type="PROSITE" id="PS51676"/>
    </source>
</evidence>
<keyword evidence="14" id="KW-1185">Reference proteome</keyword>
<feature type="domain" description="FF" evidence="12">
    <location>
        <begin position="632"/>
        <end position="688"/>
    </location>
</feature>
<dbReference type="Gene3D" id="1.10.10.440">
    <property type="entry name" value="FF domain"/>
    <property type="match status" value="5"/>
</dbReference>
<feature type="coiled-coil region" evidence="9">
    <location>
        <begin position="553"/>
        <end position="580"/>
    </location>
</feature>
<comment type="similarity">
    <text evidence="7">Belongs to the PRPF40 family.</text>
</comment>
<feature type="domain" description="FF" evidence="12">
    <location>
        <begin position="427"/>
        <end position="481"/>
    </location>
</feature>
<keyword evidence="9" id="KW-0175">Coiled coil</keyword>
<dbReference type="SMART" id="SM00456">
    <property type="entry name" value="WW"/>
    <property type="match status" value="2"/>
</dbReference>
<feature type="compositionally biased region" description="Basic residues" evidence="10">
    <location>
        <begin position="741"/>
        <end position="758"/>
    </location>
</feature>
<feature type="region of interest" description="Disordered" evidence="10">
    <location>
        <begin position="693"/>
        <end position="772"/>
    </location>
</feature>
<dbReference type="GO" id="GO:0003723">
    <property type="term" value="F:RNA binding"/>
    <property type="evidence" value="ECO:0007669"/>
    <property type="project" value="TreeGrafter"/>
</dbReference>
<dbReference type="FunFam" id="1.10.10.440:FF:000013">
    <property type="entry name" value="pre-mRNA-processing protein 40A isoform X1"/>
    <property type="match status" value="1"/>
</dbReference>
<dbReference type="Proteomes" id="UP000239899">
    <property type="component" value="Unassembled WGS sequence"/>
</dbReference>
<feature type="compositionally biased region" description="Low complexity" evidence="10">
    <location>
        <begin position="219"/>
        <end position="231"/>
    </location>
</feature>
<feature type="region of interest" description="Disordered" evidence="10">
    <location>
        <begin position="1"/>
        <end position="231"/>
    </location>
</feature>
<feature type="domain" description="FF" evidence="12">
    <location>
        <begin position="500"/>
        <end position="562"/>
    </location>
</feature>
<dbReference type="CDD" id="cd00201">
    <property type="entry name" value="WW"/>
    <property type="match status" value="2"/>
</dbReference>
<feature type="coiled-coil region" evidence="9">
    <location>
        <begin position="408"/>
        <end position="437"/>
    </location>
</feature>
<feature type="compositionally biased region" description="Basic and acidic residues" evidence="10">
    <location>
        <begin position="183"/>
        <end position="193"/>
    </location>
</feature>
<dbReference type="OrthoDB" id="187617at2759"/>
<keyword evidence="4" id="KW-0508">mRNA splicing</keyword>
<feature type="coiled-coil region" evidence="9">
    <location>
        <begin position="472"/>
        <end position="502"/>
    </location>
</feature>
<feature type="compositionally biased region" description="Basic and acidic residues" evidence="10">
    <location>
        <begin position="693"/>
        <end position="706"/>
    </location>
</feature>
<feature type="compositionally biased region" description="Basic and acidic residues" evidence="10">
    <location>
        <begin position="134"/>
        <end position="145"/>
    </location>
</feature>
<evidence type="ECO:0000313" key="14">
    <source>
        <dbReference type="Proteomes" id="UP000239899"/>
    </source>
</evidence>
<dbReference type="PANTHER" id="PTHR11864">
    <property type="entry name" value="PRE-MRNA-PROCESSING PROTEIN PRP40"/>
    <property type="match status" value="1"/>
</dbReference>
<comment type="function">
    <text evidence="6">Binds the phosphorylated C-terminal domain (CTD) of the largest subunit of RNA polymerase II and functions as a scaffold for RNA processing machineries. May be involved in pre-mRNA splicing.</text>
</comment>
<dbReference type="EMBL" id="LHPG02000016">
    <property type="protein sequence ID" value="PRW33661.1"/>
    <property type="molecule type" value="Genomic_DNA"/>
</dbReference>
<dbReference type="InterPro" id="IPR036020">
    <property type="entry name" value="WW_dom_sf"/>
</dbReference>
<proteinExistence type="inferred from homology"/>
<dbReference type="SMART" id="SM00441">
    <property type="entry name" value="FF"/>
    <property type="match status" value="5"/>
</dbReference>
<sequence length="772" mass="84524">MAGRGRDAVLPAWMRKAQEGGAPGAPAAAAPAAHPGAAGPGSPGAAAAAAAAAAAVAARLTQQAPAGQQRGAPSGANAGPLGSGPGAFPAGGPGAGGFPRPAMGGPAGGPGLAAAGPGAAAGGPPAAAGGAKPDWTEHNAPDGRKYYYNSRTKQSSWEKPDELKTPAERAAASAAAPPAASAWKEHTAPDGRKYYYNRLTKQSVWQRPAEMGPDPNAPPAAAAPAAAPAAAAAAPAAAAAQVVKLEGAKAGGASASWIQTGPTPHYATTAEAKDAFKQLLSDAGVSSGMSWEESMRLIVGDRRYGALKTLGEKKTAFNEYVQARKKEEAEEARQRRMKAKEGFYALLDGCAELRGGGRPKFSRARDLLELDARWQAVDSSKEHQLHRWAAYSPPLQAVDSSKEREELFEDWVEEKEKEEKERRKAELKAKRAAFRELLERSKHIKHDTAWRKAQDRLAGEAEYEALDKIDRLEVFEEYIRELERAEREEREKEREARKRQERVNRDAFRDLLAKHRAEGIINAATRWKDYLPVVKEEESYAAVECNVSGSRPKELFLDVLEEMEAEYAKQREAVKAAVKERAIEVGVDSTLQAFQTALAGADLDGATDTSIKLYHDELVGRAKEEAHRAEKKARRAREDFQYMLKHMRDIKPETSWEEATELCKGEPEWADVPSEEERKQLFEEYIEKLKAKEAERAERKRARESGEGGDASGSDDERREKKRKHKKEKKRHHSDDEERRSKKKSRRHDRSRSRSRSKSRSERPRDAEEGEI</sequence>
<dbReference type="GO" id="GO:0045292">
    <property type="term" value="P:mRNA cis splicing, via spliceosome"/>
    <property type="evidence" value="ECO:0007669"/>
    <property type="project" value="InterPro"/>
</dbReference>
<feature type="compositionally biased region" description="Gly residues" evidence="10">
    <location>
        <begin position="81"/>
        <end position="97"/>
    </location>
</feature>
<evidence type="ECO:0000313" key="13">
    <source>
        <dbReference type="EMBL" id="PRW33661.1"/>
    </source>
</evidence>
<feature type="compositionally biased region" description="Basic and acidic residues" evidence="10">
    <location>
        <begin position="759"/>
        <end position="772"/>
    </location>
</feature>
<dbReference type="Pfam" id="PF00397">
    <property type="entry name" value="WW"/>
    <property type="match status" value="2"/>
</dbReference>
<evidence type="ECO:0000256" key="4">
    <source>
        <dbReference type="ARBA" id="ARBA00023187"/>
    </source>
</evidence>
<dbReference type="InterPro" id="IPR001202">
    <property type="entry name" value="WW_dom"/>
</dbReference>
<evidence type="ECO:0000256" key="6">
    <source>
        <dbReference type="ARBA" id="ARBA00056384"/>
    </source>
</evidence>
<feature type="compositionally biased region" description="Low complexity" evidence="10">
    <location>
        <begin position="170"/>
        <end position="182"/>
    </location>
</feature>
<evidence type="ECO:0000256" key="8">
    <source>
        <dbReference type="ARBA" id="ARBA00064817"/>
    </source>
</evidence>
<gene>
    <name evidence="13" type="ORF">C2E21_7526</name>
</gene>
<feature type="compositionally biased region" description="Low complexity" evidence="10">
    <location>
        <begin position="24"/>
        <end position="37"/>
    </location>
</feature>
<protein>
    <submittedName>
        <fullName evidence="13">Pre-mRNA-processing 40A isoform B</fullName>
    </submittedName>
</protein>
<dbReference type="GO" id="GO:0071004">
    <property type="term" value="C:U2-type prespliceosome"/>
    <property type="evidence" value="ECO:0007669"/>
    <property type="project" value="TreeGrafter"/>
</dbReference>
<feature type="compositionally biased region" description="Low complexity" evidence="10">
    <location>
        <begin position="43"/>
        <end position="80"/>
    </location>
</feature>
<reference evidence="13 14" key="1">
    <citation type="journal article" date="2018" name="Plant J.">
        <title>Genome sequences of Chlorella sorokiniana UTEX 1602 and Micractinium conductrix SAG 241.80: implications to maltose excretion by a green alga.</title>
        <authorList>
            <person name="Arriola M.B."/>
            <person name="Velmurugan N."/>
            <person name="Zhang Y."/>
            <person name="Plunkett M.H."/>
            <person name="Hondzo H."/>
            <person name="Barney B.M."/>
        </authorList>
    </citation>
    <scope>NUCLEOTIDE SEQUENCE [LARGE SCALE GENOMIC DNA]</scope>
    <source>
        <strain evidence="14">UTEX 1602</strain>
    </source>
</reference>
<dbReference type="GO" id="GO:0005685">
    <property type="term" value="C:U1 snRNP"/>
    <property type="evidence" value="ECO:0007669"/>
    <property type="project" value="TreeGrafter"/>
</dbReference>
<dbReference type="PROSITE" id="PS51676">
    <property type="entry name" value="FF"/>
    <property type="match status" value="4"/>
</dbReference>
<dbReference type="PROSITE" id="PS01159">
    <property type="entry name" value="WW_DOMAIN_1"/>
    <property type="match status" value="1"/>
</dbReference>
<dbReference type="InterPro" id="IPR039726">
    <property type="entry name" value="Prp40-like"/>
</dbReference>
<organism evidence="13 14">
    <name type="scientific">Chlorella sorokiniana</name>
    <name type="common">Freshwater green alga</name>
    <dbReference type="NCBI Taxonomy" id="3076"/>
    <lineage>
        <taxon>Eukaryota</taxon>
        <taxon>Viridiplantae</taxon>
        <taxon>Chlorophyta</taxon>
        <taxon>core chlorophytes</taxon>
        <taxon>Trebouxiophyceae</taxon>
        <taxon>Chlorellales</taxon>
        <taxon>Chlorellaceae</taxon>
        <taxon>Chlorella clade</taxon>
        <taxon>Chlorella</taxon>
    </lineage>
</organism>
<accession>A0A2P6TH99</accession>
<comment type="subcellular location">
    <subcellularLocation>
        <location evidence="1">Nucleus</location>
    </subcellularLocation>
</comment>